<dbReference type="InterPro" id="IPR038637">
    <property type="entry name" value="NPCBM_sf"/>
</dbReference>
<reference evidence="2 3" key="1">
    <citation type="submission" date="2016-11" db="EMBL/GenBank/DDBJ databases">
        <title>Identification of Bacillus cereus isolated from egg-white.</title>
        <authorList>
            <person name="Soni A."/>
            <person name="Oey I."/>
            <person name="Silcock P."/>
            <person name="Bremer P."/>
        </authorList>
    </citation>
    <scope>NUCLEOTIDE SEQUENCE [LARGE SCALE GENOMIC DNA]</scope>
    <source>
        <strain evidence="2 3">NZAS03</strain>
    </source>
</reference>
<dbReference type="InterPro" id="IPR008979">
    <property type="entry name" value="Galactose-bd-like_sf"/>
</dbReference>
<evidence type="ECO:0000313" key="3">
    <source>
        <dbReference type="Proteomes" id="UP000186535"/>
    </source>
</evidence>
<comment type="caution">
    <text evidence="2">The sequence shown here is derived from an EMBL/GenBank/DDBJ whole genome shotgun (WGS) entry which is preliminary data.</text>
</comment>
<evidence type="ECO:0000259" key="1">
    <source>
        <dbReference type="SMART" id="SM00776"/>
    </source>
</evidence>
<dbReference type="SUPFAM" id="SSF49785">
    <property type="entry name" value="Galactose-binding domain-like"/>
    <property type="match status" value="1"/>
</dbReference>
<dbReference type="SMART" id="SM00776">
    <property type="entry name" value="NPCBM"/>
    <property type="match status" value="1"/>
</dbReference>
<dbReference type="Gene3D" id="2.60.120.1060">
    <property type="entry name" value="NPCBM/NEW2 domain"/>
    <property type="match status" value="1"/>
</dbReference>
<dbReference type="EMBL" id="MPON01000001">
    <property type="protein sequence ID" value="OKA40955.1"/>
    <property type="molecule type" value="Genomic_DNA"/>
</dbReference>
<accession>A0A1Q4LG08</accession>
<dbReference type="InterPro" id="IPR013222">
    <property type="entry name" value="Glyco_hyd_98_carb-bd"/>
</dbReference>
<dbReference type="Proteomes" id="UP000186535">
    <property type="component" value="Unassembled WGS sequence"/>
</dbReference>
<gene>
    <name evidence="2" type="ORF">BJR07_03300</name>
</gene>
<proteinExistence type="predicted"/>
<dbReference type="AlphaFoldDB" id="A0A1Q4LG08"/>
<sequence length="155" mass="16548">MTSTKVQVASGGIYLSDIPWVKATAGWATVQKDKSTDGNPISLLGTTGPITYKKGIGTHAKSEVTYDISKATYKQFNSYVGIDQEPGGKGGSVVFKVLLDGAEVFNSGTMYYNTPAKFVDVDLTGKKELKLVVDDAGNGIGNDHADWGDAWLSYK</sequence>
<protein>
    <recommendedName>
        <fullName evidence="1">Glycosyl hydrolase family 98 putative carbohydrate-binding module domain-containing protein</fullName>
    </recommendedName>
</protein>
<feature type="domain" description="Glycosyl hydrolase family 98 putative carbohydrate-binding module" evidence="1">
    <location>
        <begin position="9"/>
        <end position="154"/>
    </location>
</feature>
<name>A0A1Q4LG08_BACCE</name>
<dbReference type="Pfam" id="PF08305">
    <property type="entry name" value="NPCBM"/>
    <property type="match status" value="1"/>
</dbReference>
<organism evidence="2 3">
    <name type="scientific">Bacillus cereus</name>
    <dbReference type="NCBI Taxonomy" id="1396"/>
    <lineage>
        <taxon>Bacteria</taxon>
        <taxon>Bacillati</taxon>
        <taxon>Bacillota</taxon>
        <taxon>Bacilli</taxon>
        <taxon>Bacillales</taxon>
        <taxon>Bacillaceae</taxon>
        <taxon>Bacillus</taxon>
        <taxon>Bacillus cereus group</taxon>
    </lineage>
</organism>
<evidence type="ECO:0000313" key="2">
    <source>
        <dbReference type="EMBL" id="OKA40955.1"/>
    </source>
</evidence>